<dbReference type="AlphaFoldDB" id="A0A9Q0ER95"/>
<dbReference type="Gene3D" id="3.30.40.10">
    <property type="entry name" value="Zinc/RING finger domain, C3HC4 (zinc finger)"/>
    <property type="match status" value="1"/>
</dbReference>
<dbReference type="Pfam" id="PF22697">
    <property type="entry name" value="SOS1_NGEF_PH"/>
    <property type="match status" value="1"/>
</dbReference>
<dbReference type="Gene3D" id="2.30.29.30">
    <property type="entry name" value="Pleckstrin-homology domain (PH domain)/Phosphotyrosine-binding domain (PTB)"/>
    <property type="match status" value="2"/>
</dbReference>
<dbReference type="SUPFAM" id="SSF57903">
    <property type="entry name" value="FYVE/PHD zinc finger"/>
    <property type="match status" value="1"/>
</dbReference>
<dbReference type="PANTHER" id="PTHR12673:SF98">
    <property type="entry name" value="FYVE, RHOGEF AND PH DOMAIN-CONTAINING PROTEIN 4"/>
    <property type="match status" value="1"/>
</dbReference>
<keyword evidence="14" id="KW-1185">Reference proteome</keyword>
<evidence type="ECO:0000256" key="7">
    <source>
        <dbReference type="ARBA" id="ARBA00023212"/>
    </source>
</evidence>
<feature type="domain" description="PH" evidence="10">
    <location>
        <begin position="437"/>
        <end position="536"/>
    </location>
</feature>
<dbReference type="Gene3D" id="1.20.900.10">
    <property type="entry name" value="Dbl homology (DH) domain"/>
    <property type="match status" value="1"/>
</dbReference>
<evidence type="ECO:0000256" key="1">
    <source>
        <dbReference type="ARBA" id="ARBA00004245"/>
    </source>
</evidence>
<evidence type="ECO:0000259" key="12">
    <source>
        <dbReference type="PROSITE" id="PS50178"/>
    </source>
</evidence>
<feature type="domain" description="DH" evidence="11">
    <location>
        <begin position="246"/>
        <end position="394"/>
    </location>
</feature>
<organism evidence="13 14">
    <name type="scientific">Muraenolepis orangiensis</name>
    <name type="common">Patagonian moray cod</name>
    <dbReference type="NCBI Taxonomy" id="630683"/>
    <lineage>
        <taxon>Eukaryota</taxon>
        <taxon>Metazoa</taxon>
        <taxon>Chordata</taxon>
        <taxon>Craniata</taxon>
        <taxon>Vertebrata</taxon>
        <taxon>Euteleostomi</taxon>
        <taxon>Actinopterygii</taxon>
        <taxon>Neopterygii</taxon>
        <taxon>Teleostei</taxon>
        <taxon>Neoteleostei</taxon>
        <taxon>Acanthomorphata</taxon>
        <taxon>Zeiogadaria</taxon>
        <taxon>Gadariae</taxon>
        <taxon>Gadiformes</taxon>
        <taxon>Muraenolepidoidei</taxon>
        <taxon>Muraenolepididae</taxon>
        <taxon>Muraenolepis</taxon>
    </lineage>
</organism>
<dbReference type="PROSITE" id="PS50003">
    <property type="entry name" value="PH_DOMAIN"/>
    <property type="match status" value="1"/>
</dbReference>
<dbReference type="GO" id="GO:0005085">
    <property type="term" value="F:guanyl-nucleotide exchange factor activity"/>
    <property type="evidence" value="ECO:0007669"/>
    <property type="project" value="UniProtKB-KW"/>
</dbReference>
<dbReference type="GO" id="GO:0005737">
    <property type="term" value="C:cytoplasm"/>
    <property type="evidence" value="ECO:0007669"/>
    <property type="project" value="TreeGrafter"/>
</dbReference>
<evidence type="ECO:0000256" key="5">
    <source>
        <dbReference type="ARBA" id="ARBA00022771"/>
    </source>
</evidence>
<feature type="domain" description="FYVE-type" evidence="12">
    <location>
        <begin position="571"/>
        <end position="631"/>
    </location>
</feature>
<dbReference type="InterPro" id="IPR001849">
    <property type="entry name" value="PH_domain"/>
</dbReference>
<dbReference type="Proteomes" id="UP001148018">
    <property type="component" value="Unassembled WGS sequence"/>
</dbReference>
<proteinExistence type="predicted"/>
<name>A0A9Q0ER95_9TELE</name>
<dbReference type="Pfam" id="PF00169">
    <property type="entry name" value="PH"/>
    <property type="match status" value="1"/>
</dbReference>
<dbReference type="OrthoDB" id="660555at2759"/>
<dbReference type="InterPro" id="IPR035899">
    <property type="entry name" value="DBL_dom_sf"/>
</dbReference>
<dbReference type="PROSITE" id="PS50010">
    <property type="entry name" value="DH_2"/>
    <property type="match status" value="1"/>
</dbReference>
<evidence type="ECO:0008006" key="15">
    <source>
        <dbReference type="Google" id="ProtNLM"/>
    </source>
</evidence>
<keyword evidence="2" id="KW-0963">Cytoplasm</keyword>
<keyword evidence="7" id="KW-0206">Cytoskeleton</keyword>
<dbReference type="EMBL" id="JANIIK010000036">
    <property type="protein sequence ID" value="KAJ3612059.1"/>
    <property type="molecule type" value="Genomic_DNA"/>
</dbReference>
<keyword evidence="3" id="KW-0344">Guanine-nucleotide releasing factor</keyword>
<feature type="region of interest" description="Disordered" evidence="9">
    <location>
        <begin position="208"/>
        <end position="241"/>
    </location>
</feature>
<gene>
    <name evidence="13" type="ORF">NHX12_020336</name>
</gene>
<evidence type="ECO:0000256" key="6">
    <source>
        <dbReference type="ARBA" id="ARBA00022833"/>
    </source>
</evidence>
<dbReference type="CDD" id="cd00160">
    <property type="entry name" value="RhoGEF"/>
    <property type="match status" value="1"/>
</dbReference>
<dbReference type="InterPro" id="IPR013083">
    <property type="entry name" value="Znf_RING/FYVE/PHD"/>
</dbReference>
<evidence type="ECO:0000256" key="2">
    <source>
        <dbReference type="ARBA" id="ARBA00022490"/>
    </source>
</evidence>
<protein>
    <recommendedName>
        <fullName evidence="15">FYVE, RhoGEF and PH domain-containing protein 4</fullName>
    </recommendedName>
</protein>
<evidence type="ECO:0000313" key="14">
    <source>
        <dbReference type="Proteomes" id="UP001148018"/>
    </source>
</evidence>
<dbReference type="InterPro" id="IPR011993">
    <property type="entry name" value="PH-like_dom_sf"/>
</dbReference>
<dbReference type="PANTHER" id="PTHR12673">
    <property type="entry name" value="FACIOGENITAL DYSPLASIA PROTEIN"/>
    <property type="match status" value="1"/>
</dbReference>
<dbReference type="GO" id="GO:0008270">
    <property type="term" value="F:zinc ion binding"/>
    <property type="evidence" value="ECO:0007669"/>
    <property type="project" value="UniProtKB-KW"/>
</dbReference>
<evidence type="ECO:0000259" key="10">
    <source>
        <dbReference type="PROSITE" id="PS50003"/>
    </source>
</evidence>
<dbReference type="InterPro" id="IPR051092">
    <property type="entry name" value="FYVE_RhoGEF_PH"/>
</dbReference>
<dbReference type="SMART" id="SM00064">
    <property type="entry name" value="FYVE"/>
    <property type="match status" value="1"/>
</dbReference>
<dbReference type="GO" id="GO:0007010">
    <property type="term" value="P:cytoskeleton organization"/>
    <property type="evidence" value="ECO:0007669"/>
    <property type="project" value="TreeGrafter"/>
</dbReference>
<accession>A0A9Q0ER95</accession>
<dbReference type="InterPro" id="IPR000306">
    <property type="entry name" value="Znf_FYVE"/>
</dbReference>
<comment type="caution">
    <text evidence="13">The sequence shown here is derived from an EMBL/GenBank/DDBJ whole genome shotgun (WGS) entry which is preliminary data.</text>
</comment>
<comment type="subcellular location">
    <subcellularLocation>
        <location evidence="1">Cytoplasm</location>
        <location evidence="1">Cytoskeleton</location>
    </subcellularLocation>
</comment>
<evidence type="ECO:0000256" key="3">
    <source>
        <dbReference type="ARBA" id="ARBA00022658"/>
    </source>
</evidence>
<keyword evidence="5 8" id="KW-0863">Zinc-finger</keyword>
<dbReference type="Pfam" id="PF00621">
    <property type="entry name" value="RhoGEF"/>
    <property type="match status" value="1"/>
</dbReference>
<dbReference type="GO" id="GO:0005856">
    <property type="term" value="C:cytoskeleton"/>
    <property type="evidence" value="ECO:0007669"/>
    <property type="project" value="UniProtKB-SubCell"/>
</dbReference>
<dbReference type="InterPro" id="IPR017455">
    <property type="entry name" value="Znf_FYVE-rel"/>
</dbReference>
<dbReference type="PROSITE" id="PS50178">
    <property type="entry name" value="ZF_FYVE"/>
    <property type="match status" value="1"/>
</dbReference>
<evidence type="ECO:0000313" key="13">
    <source>
        <dbReference type="EMBL" id="KAJ3612059.1"/>
    </source>
</evidence>
<dbReference type="SUPFAM" id="SSF48065">
    <property type="entry name" value="DBL homology domain (DH-domain)"/>
    <property type="match status" value="1"/>
</dbReference>
<evidence type="ECO:0000256" key="9">
    <source>
        <dbReference type="SAM" id="MobiDB-lite"/>
    </source>
</evidence>
<dbReference type="InterPro" id="IPR011011">
    <property type="entry name" value="Znf_FYVE_PHD"/>
</dbReference>
<dbReference type="SMART" id="SM00325">
    <property type="entry name" value="RhoGEF"/>
    <property type="match status" value="1"/>
</dbReference>
<reference evidence="13" key="1">
    <citation type="submission" date="2022-07" db="EMBL/GenBank/DDBJ databases">
        <title>Chromosome-level genome of Muraenolepis orangiensis.</title>
        <authorList>
            <person name="Kim J."/>
        </authorList>
    </citation>
    <scope>NUCLEOTIDE SEQUENCE</scope>
    <source>
        <strain evidence="13">KU_S4_2022</strain>
        <tissue evidence="13">Muscle</tissue>
    </source>
</reference>
<dbReference type="InterPro" id="IPR000219">
    <property type="entry name" value="DH_dom"/>
</dbReference>
<dbReference type="GO" id="GO:0046847">
    <property type="term" value="P:filopodium assembly"/>
    <property type="evidence" value="ECO:0007669"/>
    <property type="project" value="TreeGrafter"/>
</dbReference>
<dbReference type="InterPro" id="IPR055251">
    <property type="entry name" value="SOS1_NGEF_PH"/>
</dbReference>
<dbReference type="SMART" id="SM00233">
    <property type="entry name" value="PH"/>
    <property type="match status" value="2"/>
</dbReference>
<evidence type="ECO:0000256" key="8">
    <source>
        <dbReference type="PROSITE-ProRule" id="PRU00091"/>
    </source>
</evidence>
<keyword evidence="6" id="KW-0862">Zinc</keyword>
<dbReference type="SUPFAM" id="SSF50729">
    <property type="entry name" value="PH domain-like"/>
    <property type="match status" value="2"/>
</dbReference>
<keyword evidence="4" id="KW-0479">Metal-binding</keyword>
<feature type="region of interest" description="Disordered" evidence="9">
    <location>
        <begin position="98"/>
        <end position="147"/>
    </location>
</feature>
<evidence type="ECO:0000256" key="4">
    <source>
        <dbReference type="ARBA" id="ARBA00022723"/>
    </source>
</evidence>
<dbReference type="Pfam" id="PF01363">
    <property type="entry name" value="FYVE"/>
    <property type="match status" value="1"/>
</dbReference>
<sequence>MFDLRKRHSMILGQVASNETEEFRRVALRRRSKGALVDDHASHTVPPKPAHLQTSERAPQKDPSPQHLKPTHGVAPHTDSQRTQGGVLLKVIPVWHPITPKSPAGTRSGSRGAGSGGVHASVSPRRTTNCRTDEDPSRPGGTVPQLVVHLDGSSPTVDRSERSPLKPLQFANCTVSISTMSTTTPSQSPACKRMYCTTGTAAQRVECRGVSTDPPPGPEAPGPEHQGEALGEGGLRPASGTDRKERLYHIAMEVLMTERAYVARLHLLDQVFCSRLSEEASRGSFPIDVVKNIFSNLSSIHSFHSQFLLPDLEERMLHWGDRPGLGDILLRHAPFLRMYAEYLGNFEPAMGLLRTWRERSAAFRAVLQDVQSQEVCGSLSLEHHMLEPVQRVPQALEAISMAAGHSENAIHRAESLRRLLGVFEMVGEEEILKPSSELLREGRLVKLAARNTSAMDRYLFLFNNFLLCCTPKLSLVGQRYGVRTRIGVEGMQVQRTTNEDHPYSFQISGKEKTLELEASSERDRDDWITVIQEAIDVFHEKHESFKLASKEFDLIIPEAELGRRAPRWIRDNEVVECVKCREPFNAITRRRHHCRACGCVVCWKCSEHKVALEYDGNRLNKVCNACHRFLSTRELTDAKGGRSLQDTGKSVVASSGGAIGSFLTYGDDPKACRRVWSVVTQSQPAMLHLFSTQQESSPLLSIPLLGSSVEESPRLSAELQDPWRFCLVHAAGRHTFLCDGPELKGRWLAVLRKSGTADTEPAPPANR</sequence>
<feature type="region of interest" description="Disordered" evidence="9">
    <location>
        <begin position="31"/>
        <end position="82"/>
    </location>
</feature>
<evidence type="ECO:0000259" key="11">
    <source>
        <dbReference type="PROSITE" id="PS50010"/>
    </source>
</evidence>
<dbReference type="CDD" id="cd15741">
    <property type="entry name" value="FYVE_FGD1_2_4"/>
    <property type="match status" value="1"/>
</dbReference>